<proteinExistence type="predicted"/>
<accession>A0ABQ5K3H8</accession>
<dbReference type="Proteomes" id="UP001057375">
    <property type="component" value="Unassembled WGS sequence"/>
</dbReference>
<feature type="region of interest" description="Disordered" evidence="1">
    <location>
        <begin position="387"/>
        <end position="475"/>
    </location>
</feature>
<evidence type="ECO:0000313" key="3">
    <source>
        <dbReference type="Proteomes" id="UP001057375"/>
    </source>
</evidence>
<feature type="compositionally biased region" description="Low complexity" evidence="1">
    <location>
        <begin position="453"/>
        <end position="468"/>
    </location>
</feature>
<feature type="region of interest" description="Disordered" evidence="1">
    <location>
        <begin position="221"/>
        <end position="248"/>
    </location>
</feature>
<keyword evidence="3" id="KW-1185">Reference proteome</keyword>
<organism evidence="2 3">
    <name type="scientific">Aduncisulcus paluster</name>
    <dbReference type="NCBI Taxonomy" id="2918883"/>
    <lineage>
        <taxon>Eukaryota</taxon>
        <taxon>Metamonada</taxon>
        <taxon>Carpediemonas-like organisms</taxon>
        <taxon>Aduncisulcus</taxon>
    </lineage>
</organism>
<feature type="compositionally biased region" description="Polar residues" evidence="1">
    <location>
        <begin position="300"/>
        <end position="310"/>
    </location>
</feature>
<evidence type="ECO:0000256" key="1">
    <source>
        <dbReference type="SAM" id="MobiDB-lite"/>
    </source>
</evidence>
<feature type="compositionally biased region" description="Low complexity" evidence="1">
    <location>
        <begin position="387"/>
        <end position="407"/>
    </location>
</feature>
<feature type="region of interest" description="Disordered" evidence="1">
    <location>
        <begin position="273"/>
        <end position="359"/>
    </location>
</feature>
<evidence type="ECO:0000313" key="2">
    <source>
        <dbReference type="EMBL" id="GKT27069.1"/>
    </source>
</evidence>
<reference evidence="2" key="1">
    <citation type="submission" date="2022-03" db="EMBL/GenBank/DDBJ databases">
        <title>Draft genome sequence of Aduncisulcus paluster, a free-living microaerophilic Fornicata.</title>
        <authorList>
            <person name="Yuyama I."/>
            <person name="Kume K."/>
            <person name="Tamura T."/>
            <person name="Inagaki Y."/>
            <person name="Hashimoto T."/>
        </authorList>
    </citation>
    <scope>NUCLEOTIDE SEQUENCE</scope>
    <source>
        <strain evidence="2">NY0171</strain>
    </source>
</reference>
<sequence>MLTSDEHEHYYLFLFSLPYALELPLSTVDEAKYRAQRQKFEKERINLVYNCVSKFHFEKFSSTVSFLPLGQTKENPHPSSLKHNVLKICLSFPFLFPYTCKPLRRVAARNHKHYFIVKADDFSNEFPKALVIGFETKQEMQLFSKWLEKEVRHSKKRSHPRDDVPGQMYIHITPSYRQQSGPKSGYQDYYPQYYPSQYPIPPRGDHSSSSEYGYHQKIQFQGPYSSHRQPPPRSAFHDGGHTFDPSSMAYMAHPQGSVLYSSLPQTLTRTSFSQPTLTSHGYQHLHQHPPSSMHPDSAESRISPSDSFGSYTPVLAQQGYGRGGATSMPAMYTSSGGPDRLHGPHMRFTPPASRYSAGSSFPLSHSFHGQLSDVSSSPSLCEASQTTTIASSTTASSSSTSTLTSSRSTERGKSVEGGRSVEGSVSPGGSYRSSSSRSTERGKSVEGGRSVEGSVSPGGSYRSSSYPYHIPDQYL</sequence>
<comment type="caution">
    <text evidence="2">The sequence shown here is derived from an EMBL/GenBank/DDBJ whole genome shotgun (WGS) entry which is preliminary data.</text>
</comment>
<feature type="compositionally biased region" description="Low complexity" evidence="1">
    <location>
        <begin position="423"/>
        <end position="437"/>
    </location>
</feature>
<dbReference type="EMBL" id="BQXS01012700">
    <property type="protein sequence ID" value="GKT27069.1"/>
    <property type="molecule type" value="Genomic_DNA"/>
</dbReference>
<name>A0ABQ5K3H8_9EUKA</name>
<protein>
    <submittedName>
        <fullName evidence="2">Uncharacterized protein</fullName>
    </submittedName>
</protein>
<gene>
    <name evidence="2" type="ORF">ADUPG1_013599</name>
</gene>